<dbReference type="EMBL" id="WWNR01000005">
    <property type="protein sequence ID" value="MZQ89246.1"/>
    <property type="molecule type" value="Genomic_DNA"/>
</dbReference>
<sequence length="359" mass="37589">MGILSLFRRKPVETRSSGSGYTAQIMAARESYISGGSGIGELTATVQGCVSLWEGAFALADVQGTNMLTRAHMALLARAAALRGEAVMQITGDGLVPCADWDLSTRNGIPRAYRVSVSEAGGGSTRTVLAAEVLHLRIGSDMVAPWTGIAPLRRAPLTAELLHQVESALRDVYRDAPLGSLIIPLPEGSADDMATMRAAFRGRRGSSLVVEGVAQATAAGMNPNLGKSPDQLSPDLSKSMTRETLEAARDAICMSFGVLPGLMNKATTGPMVREAQRHLAGWVLQPLAELLAEEATAKLGAAVMIDVGRPLQAFDAGGRARALAQIIEAMGRAKELGLSPKEMESALLSVNFGGGDNLA</sequence>
<keyword evidence="2" id="KW-1185">Reference proteome</keyword>
<protein>
    <submittedName>
        <fullName evidence="1">Phage portal protein</fullName>
    </submittedName>
</protein>
<reference evidence="1 2" key="1">
    <citation type="submission" date="2020-01" db="EMBL/GenBank/DDBJ databases">
        <title>Frigidibacter albus SP32T (=CGMCC 1.13995T).</title>
        <authorList>
            <person name="Liao X."/>
        </authorList>
    </citation>
    <scope>NUCLEOTIDE SEQUENCE [LARGE SCALE GENOMIC DNA]</scope>
    <source>
        <strain evidence="1 2">SP32</strain>
    </source>
</reference>
<dbReference type="Pfam" id="PF04860">
    <property type="entry name" value="Phage_portal"/>
    <property type="match status" value="1"/>
</dbReference>
<name>A0A6L8VHR8_9RHOB</name>
<evidence type="ECO:0000313" key="1">
    <source>
        <dbReference type="EMBL" id="MZQ89246.1"/>
    </source>
</evidence>
<comment type="caution">
    <text evidence="1">The sequence shown here is derived from an EMBL/GenBank/DDBJ whole genome shotgun (WGS) entry which is preliminary data.</text>
</comment>
<dbReference type="RefSeq" id="WP_161345662.1">
    <property type="nucleotide sequence ID" value="NZ_BMGW01000005.1"/>
</dbReference>
<gene>
    <name evidence="1" type="ORF">GS660_09085</name>
</gene>
<evidence type="ECO:0000313" key="2">
    <source>
        <dbReference type="Proteomes" id="UP000477083"/>
    </source>
</evidence>
<dbReference type="AlphaFoldDB" id="A0A6L8VHR8"/>
<accession>A0A6L8VHR8</accession>
<dbReference type="Proteomes" id="UP000477083">
    <property type="component" value="Unassembled WGS sequence"/>
</dbReference>
<proteinExistence type="predicted"/>
<dbReference type="OrthoDB" id="7605001at2"/>
<organism evidence="1 2">
    <name type="scientific">Frigidibacter albus</name>
    <dbReference type="NCBI Taxonomy" id="1465486"/>
    <lineage>
        <taxon>Bacteria</taxon>
        <taxon>Pseudomonadati</taxon>
        <taxon>Pseudomonadota</taxon>
        <taxon>Alphaproteobacteria</taxon>
        <taxon>Rhodobacterales</taxon>
        <taxon>Paracoccaceae</taxon>
        <taxon>Frigidibacter</taxon>
    </lineage>
</organism>
<dbReference type="InterPro" id="IPR006944">
    <property type="entry name" value="Phage/GTA_portal"/>
</dbReference>